<evidence type="ECO:0000313" key="3">
    <source>
        <dbReference type="Proteomes" id="UP000822688"/>
    </source>
</evidence>
<protein>
    <submittedName>
        <fullName evidence="2">Uncharacterized protein</fullName>
    </submittedName>
</protein>
<proteinExistence type="predicted"/>
<dbReference type="AlphaFoldDB" id="A0A8T0HP79"/>
<feature type="compositionally biased region" description="Polar residues" evidence="1">
    <location>
        <begin position="137"/>
        <end position="149"/>
    </location>
</feature>
<accession>A0A8T0HP79</accession>
<sequence>MRIQELRHDAGKTVSNLRHQLAEEGERLRYFERKVVERTDAHNRASAEYSRARDVHIQAKIDEGTTALQGEISTRKLFTKACLTLVESWFENVAIAFTRLDIWEFKLKRQKQRYAKLRGFRCSSGNMQGEAGDFGEFSNSPRSPLQSNHKSLEVIRADNR</sequence>
<reference evidence="2" key="1">
    <citation type="submission" date="2020-06" db="EMBL/GenBank/DDBJ databases">
        <title>WGS assembly of Ceratodon purpureus strain R40.</title>
        <authorList>
            <person name="Carey S.B."/>
            <person name="Jenkins J."/>
            <person name="Shu S."/>
            <person name="Lovell J.T."/>
            <person name="Sreedasyam A."/>
            <person name="Maumus F."/>
            <person name="Tiley G.P."/>
            <person name="Fernandez-Pozo N."/>
            <person name="Barry K."/>
            <person name="Chen C."/>
            <person name="Wang M."/>
            <person name="Lipzen A."/>
            <person name="Daum C."/>
            <person name="Saski C.A."/>
            <person name="Payton A.C."/>
            <person name="Mcbreen J.C."/>
            <person name="Conrad R.E."/>
            <person name="Kollar L.M."/>
            <person name="Olsson S."/>
            <person name="Huttunen S."/>
            <person name="Landis J.B."/>
            <person name="Wickett N.J."/>
            <person name="Johnson M.G."/>
            <person name="Rensing S.A."/>
            <person name="Grimwood J."/>
            <person name="Schmutz J."/>
            <person name="Mcdaniel S.F."/>
        </authorList>
    </citation>
    <scope>NUCLEOTIDE SEQUENCE</scope>
    <source>
        <strain evidence="2">R40</strain>
    </source>
</reference>
<dbReference type="Proteomes" id="UP000822688">
    <property type="component" value="Chromosome V"/>
</dbReference>
<feature type="compositionally biased region" description="Basic and acidic residues" evidence="1">
    <location>
        <begin position="150"/>
        <end position="160"/>
    </location>
</feature>
<gene>
    <name evidence="2" type="ORF">KC19_VG121600</name>
</gene>
<evidence type="ECO:0000313" key="2">
    <source>
        <dbReference type="EMBL" id="KAG0572740.1"/>
    </source>
</evidence>
<dbReference type="EMBL" id="CM026426">
    <property type="protein sequence ID" value="KAG0572740.1"/>
    <property type="molecule type" value="Genomic_DNA"/>
</dbReference>
<comment type="caution">
    <text evidence="2">The sequence shown here is derived from an EMBL/GenBank/DDBJ whole genome shotgun (WGS) entry which is preliminary data.</text>
</comment>
<name>A0A8T0HP79_CERPU</name>
<keyword evidence="3" id="KW-1185">Reference proteome</keyword>
<feature type="region of interest" description="Disordered" evidence="1">
    <location>
        <begin position="132"/>
        <end position="160"/>
    </location>
</feature>
<organism evidence="2 3">
    <name type="scientific">Ceratodon purpureus</name>
    <name type="common">Fire moss</name>
    <name type="synonym">Dicranum purpureum</name>
    <dbReference type="NCBI Taxonomy" id="3225"/>
    <lineage>
        <taxon>Eukaryota</taxon>
        <taxon>Viridiplantae</taxon>
        <taxon>Streptophyta</taxon>
        <taxon>Embryophyta</taxon>
        <taxon>Bryophyta</taxon>
        <taxon>Bryophytina</taxon>
        <taxon>Bryopsida</taxon>
        <taxon>Dicranidae</taxon>
        <taxon>Pseudoditrichales</taxon>
        <taxon>Ditrichaceae</taxon>
        <taxon>Ceratodon</taxon>
    </lineage>
</organism>
<evidence type="ECO:0000256" key="1">
    <source>
        <dbReference type="SAM" id="MobiDB-lite"/>
    </source>
</evidence>